<dbReference type="Proteomes" id="UP000019460">
    <property type="component" value="Unassembled WGS sequence"/>
</dbReference>
<reference evidence="2 3" key="1">
    <citation type="submission" date="2012-11" db="EMBL/GenBank/DDBJ databases">
        <title>Genome assembly of Thiorhodococcus sp. AK35.</title>
        <authorList>
            <person name="Nupur N."/>
            <person name="Khatri I."/>
            <person name="Subramanian S."/>
            <person name="Pinnaka A."/>
        </authorList>
    </citation>
    <scope>NUCLEOTIDE SEQUENCE [LARGE SCALE GENOMIC DNA]</scope>
    <source>
        <strain evidence="2 3">AK35</strain>
    </source>
</reference>
<dbReference type="AlphaFoldDB" id="W9VV30"/>
<gene>
    <name evidence="2" type="ORF">D779_2926</name>
</gene>
<evidence type="ECO:0000313" key="3">
    <source>
        <dbReference type="Proteomes" id="UP000019460"/>
    </source>
</evidence>
<protein>
    <recommendedName>
        <fullName evidence="1">Putative zinc ribbon domain-containing protein</fullName>
    </recommendedName>
</protein>
<accession>W9VV30</accession>
<evidence type="ECO:0000313" key="2">
    <source>
        <dbReference type="EMBL" id="EXJ14255.1"/>
    </source>
</evidence>
<dbReference type="EMBL" id="AONC01000045">
    <property type="protein sequence ID" value="EXJ14255.1"/>
    <property type="molecule type" value="Genomic_DNA"/>
</dbReference>
<proteinExistence type="predicted"/>
<dbReference type="eggNOG" id="ENOG5033BR0">
    <property type="taxonomic scope" value="Bacteria"/>
</dbReference>
<name>W9VV30_9GAMM</name>
<keyword evidence="3" id="KW-1185">Reference proteome</keyword>
<organism evidence="2 3">
    <name type="scientific">Imhoffiella purpurea</name>
    <dbReference type="NCBI Taxonomy" id="1249627"/>
    <lineage>
        <taxon>Bacteria</taxon>
        <taxon>Pseudomonadati</taxon>
        <taxon>Pseudomonadota</taxon>
        <taxon>Gammaproteobacteria</taxon>
        <taxon>Chromatiales</taxon>
        <taxon>Chromatiaceae</taxon>
        <taxon>Imhoffiella</taxon>
    </lineage>
</organism>
<feature type="domain" description="Putative zinc ribbon" evidence="1">
    <location>
        <begin position="1"/>
        <end position="74"/>
    </location>
</feature>
<evidence type="ECO:0000259" key="1">
    <source>
        <dbReference type="Pfam" id="PF12674"/>
    </source>
</evidence>
<dbReference type="STRING" id="1249627.D779_2926"/>
<comment type="caution">
    <text evidence="2">The sequence shown here is derived from an EMBL/GenBank/DDBJ whole genome shotgun (WGS) entry which is preliminary data.</text>
</comment>
<dbReference type="Pfam" id="PF12674">
    <property type="entry name" value="Zn_ribbon_2"/>
    <property type="match status" value="1"/>
</dbReference>
<sequence>MPLKADPNFGGTHQDGSISSRYCSYCYRDGRFVNPEMTIDDMREHIIARLGERGYPRFVARFFTLGLEKLDRWR</sequence>
<dbReference type="InterPro" id="IPR025868">
    <property type="entry name" value="Zn_ribbon_dom_put"/>
</dbReference>